<reference evidence="1 2" key="2">
    <citation type="journal article" date="2022" name="Mol. Ecol. Resour.">
        <title>The genomes of chicory, endive, great burdock and yacon provide insights into Asteraceae paleo-polyploidization history and plant inulin production.</title>
        <authorList>
            <person name="Fan W."/>
            <person name="Wang S."/>
            <person name="Wang H."/>
            <person name="Wang A."/>
            <person name="Jiang F."/>
            <person name="Liu H."/>
            <person name="Zhao H."/>
            <person name="Xu D."/>
            <person name="Zhang Y."/>
        </authorList>
    </citation>
    <scope>NUCLEOTIDE SEQUENCE [LARGE SCALE GENOMIC DNA]</scope>
    <source>
        <strain evidence="2">cv. Yunnan</strain>
        <tissue evidence="1">Leaves</tissue>
    </source>
</reference>
<dbReference type="Proteomes" id="UP001056120">
    <property type="component" value="Linkage Group LG12"/>
</dbReference>
<name>A0ACB9HI22_9ASTR</name>
<comment type="caution">
    <text evidence="1">The sequence shown here is derived from an EMBL/GenBank/DDBJ whole genome shotgun (WGS) entry which is preliminary data.</text>
</comment>
<gene>
    <name evidence="1" type="ORF">L1987_38219</name>
</gene>
<proteinExistence type="predicted"/>
<sequence>MAYSGVQMFMDKLNQLINCNHIPSINNPEIIRERPQFQLLYEELDNPVIQTLFIHQHQDLEKVNDLKKRFTDAAEEAQYIVDLFLSRVLDKNNGYFTTSEDYGRRSLKSVVNLFLPCVHIKKNDVSSPTSDDFNPSLNLDGVMRSFNLVKVELTSINIGSIKTDPSPRPERMLNQSADPIPFTTKPQGSNIVMGLDDDAGLIRDKLVEDQKKVDVVSIVGVLAKEARIMELRDGLDKFQKCFPYIKELKCNTYKDEDYDFKSLIYLEKLEVFSRRRRMQWTVHDVPKGCGKNQITFPATLKALTLVESCLPWSGMSSIQSLPNLEVLILMDDAFKGNCWNTEGQEFPQLKLLRLWGLDIKQWETYSTSFPCLRELEIIWCYHLEEIPLEIGDIPTLELIKILNCRHSVSVSVRRIQEEQNDSGNNLKIDISELP</sequence>
<evidence type="ECO:0000313" key="2">
    <source>
        <dbReference type="Proteomes" id="UP001056120"/>
    </source>
</evidence>
<keyword evidence="2" id="KW-1185">Reference proteome</keyword>
<dbReference type="EMBL" id="CM042029">
    <property type="protein sequence ID" value="KAI3795564.1"/>
    <property type="molecule type" value="Genomic_DNA"/>
</dbReference>
<reference evidence="2" key="1">
    <citation type="journal article" date="2022" name="Mol. Ecol. Resour.">
        <title>The genomes of chicory, endive, great burdock and yacon provide insights into Asteraceae palaeo-polyploidization history and plant inulin production.</title>
        <authorList>
            <person name="Fan W."/>
            <person name="Wang S."/>
            <person name="Wang H."/>
            <person name="Wang A."/>
            <person name="Jiang F."/>
            <person name="Liu H."/>
            <person name="Zhao H."/>
            <person name="Xu D."/>
            <person name="Zhang Y."/>
        </authorList>
    </citation>
    <scope>NUCLEOTIDE SEQUENCE [LARGE SCALE GENOMIC DNA]</scope>
    <source>
        <strain evidence="2">cv. Yunnan</strain>
    </source>
</reference>
<organism evidence="1 2">
    <name type="scientific">Smallanthus sonchifolius</name>
    <dbReference type="NCBI Taxonomy" id="185202"/>
    <lineage>
        <taxon>Eukaryota</taxon>
        <taxon>Viridiplantae</taxon>
        <taxon>Streptophyta</taxon>
        <taxon>Embryophyta</taxon>
        <taxon>Tracheophyta</taxon>
        <taxon>Spermatophyta</taxon>
        <taxon>Magnoliopsida</taxon>
        <taxon>eudicotyledons</taxon>
        <taxon>Gunneridae</taxon>
        <taxon>Pentapetalae</taxon>
        <taxon>asterids</taxon>
        <taxon>campanulids</taxon>
        <taxon>Asterales</taxon>
        <taxon>Asteraceae</taxon>
        <taxon>Asteroideae</taxon>
        <taxon>Heliantheae alliance</taxon>
        <taxon>Millerieae</taxon>
        <taxon>Smallanthus</taxon>
    </lineage>
</organism>
<evidence type="ECO:0000313" key="1">
    <source>
        <dbReference type="EMBL" id="KAI3795564.1"/>
    </source>
</evidence>
<protein>
    <submittedName>
        <fullName evidence="1">Uncharacterized protein</fullName>
    </submittedName>
</protein>
<accession>A0ACB9HI22</accession>